<dbReference type="EMBL" id="CP016179">
    <property type="protein sequence ID" value="ANO35644.1"/>
    <property type="molecule type" value="Genomic_DNA"/>
</dbReference>
<gene>
    <name evidence="6" type="ORF">A6E01_20755</name>
</gene>
<evidence type="ECO:0000259" key="5">
    <source>
        <dbReference type="PROSITE" id="PS51898"/>
    </source>
</evidence>
<proteinExistence type="predicted"/>
<keyword evidence="4" id="KW-0233">DNA recombination</keyword>
<evidence type="ECO:0000313" key="7">
    <source>
        <dbReference type="Proteomes" id="UP000092018"/>
    </source>
</evidence>
<geneLocation type="plasmid" evidence="6 7">
    <name>unnamed1</name>
</geneLocation>
<dbReference type="AlphaFoldDB" id="A0AAN1CV57"/>
<dbReference type="Proteomes" id="UP000092018">
    <property type="component" value="Plasmid unnamed1"/>
</dbReference>
<dbReference type="InterPro" id="IPR013762">
    <property type="entry name" value="Integrase-like_cat_sf"/>
</dbReference>
<dbReference type="RefSeq" id="WP_065211403.1">
    <property type="nucleotide sequence ID" value="NZ_CP016179.1"/>
</dbReference>
<sequence>MFTPLFPVKPEQFETGVESANDLIARMGDNIPTAGESYELAVEFLLENKMNQSSFRAIRKELNLLFNWSWRVKGVCVSQLNRVSMREFVDFCAEPPLELISRSPIASFKFNNMTGEFDPHDKWRPFSAKDPAQYVREESTIKSQLSLLSSYYTFLSDMEFCYRNPAATLLKRMNVNNTRVANSEEAEKSLTIAQWECVWNYAVELSESPPEGDDLAQNNRARFLLAMLYHLYPRISEVTARPGHTPRMNNFKIIRGHWFYKIPRSKGGKTRSVACPHELVVELKRYRKTLGLSSLPTPEDESPLLVRVRPASHGREAGILNAQIGTRVATEIVKDVFKHASLGLIESDPYAARELADLSPHALRHTGIQREIENGTPLSVVMANTGHSDLSSLSHYSKANVDAQIRFSASHEGSVQKVEKMQGV</sequence>
<evidence type="ECO:0000256" key="4">
    <source>
        <dbReference type="ARBA" id="ARBA00023172"/>
    </source>
</evidence>
<dbReference type="PROSITE" id="PS51898">
    <property type="entry name" value="TYR_RECOMBINASE"/>
    <property type="match status" value="1"/>
</dbReference>
<dbReference type="CDD" id="cd00397">
    <property type="entry name" value="DNA_BRE_C"/>
    <property type="match status" value="1"/>
</dbReference>
<evidence type="ECO:0000256" key="2">
    <source>
        <dbReference type="ARBA" id="ARBA00022908"/>
    </source>
</evidence>
<evidence type="ECO:0000313" key="6">
    <source>
        <dbReference type="EMBL" id="ANO35644.1"/>
    </source>
</evidence>
<dbReference type="GO" id="GO:0003677">
    <property type="term" value="F:DNA binding"/>
    <property type="evidence" value="ECO:0007669"/>
    <property type="project" value="UniProtKB-KW"/>
</dbReference>
<dbReference type="GO" id="GO:0006310">
    <property type="term" value="P:DNA recombination"/>
    <property type="evidence" value="ECO:0007669"/>
    <property type="project" value="UniProtKB-KW"/>
</dbReference>
<organism evidence="6 7">
    <name type="scientific">Vibrio breoganii</name>
    <dbReference type="NCBI Taxonomy" id="553239"/>
    <lineage>
        <taxon>Bacteria</taxon>
        <taxon>Pseudomonadati</taxon>
        <taxon>Pseudomonadota</taxon>
        <taxon>Gammaproteobacteria</taxon>
        <taxon>Vibrionales</taxon>
        <taxon>Vibrionaceae</taxon>
        <taxon>Vibrio</taxon>
    </lineage>
</organism>
<evidence type="ECO:0000256" key="1">
    <source>
        <dbReference type="ARBA" id="ARBA00004496"/>
    </source>
</evidence>
<dbReference type="SUPFAM" id="SSF56349">
    <property type="entry name" value="DNA breaking-rejoining enzymes"/>
    <property type="match status" value="1"/>
</dbReference>
<feature type="domain" description="Tyr recombinase" evidence="5">
    <location>
        <begin position="185"/>
        <end position="410"/>
    </location>
</feature>
<name>A0AAN1CV57_9VIBR</name>
<keyword evidence="3" id="KW-0238">DNA-binding</keyword>
<reference evidence="6 7" key="1">
    <citation type="submission" date="2016-06" db="EMBL/GenBank/DDBJ databases">
        <title>Adaptive Radiation by Waves of Gene Transfer Leads to Fine-Scale Resource Partitioning in Marine Microbes.</title>
        <authorList>
            <person name="Hehemann J.-H."/>
            <person name="Arevalo P."/>
            <person name="Datta M.S."/>
            <person name="Yu X."/>
            <person name="Corzett C."/>
            <person name="Henschel A."/>
            <person name="Preheim S.P."/>
            <person name="Timberlake S."/>
            <person name="Alm E.J."/>
            <person name="Polz M.F."/>
        </authorList>
    </citation>
    <scope>NUCLEOTIDE SEQUENCE [LARGE SCALE GENOMIC DNA]</scope>
    <source>
        <strain evidence="6 7">FF50</strain>
        <plasmid evidence="6 7">unnamed1</plasmid>
    </source>
</reference>
<dbReference type="InterPro" id="IPR011010">
    <property type="entry name" value="DNA_brk_join_enz"/>
</dbReference>
<dbReference type="InterPro" id="IPR002104">
    <property type="entry name" value="Integrase_catalytic"/>
</dbReference>
<keyword evidence="2" id="KW-0229">DNA integration</keyword>
<dbReference type="Gene3D" id="1.10.443.10">
    <property type="entry name" value="Intergrase catalytic core"/>
    <property type="match status" value="1"/>
</dbReference>
<dbReference type="Pfam" id="PF00589">
    <property type="entry name" value="Phage_integrase"/>
    <property type="match status" value="1"/>
</dbReference>
<dbReference type="PANTHER" id="PTHR30349:SF77">
    <property type="entry name" value="TYROSINE RECOMBINASE XERC"/>
    <property type="match status" value="1"/>
</dbReference>
<dbReference type="InterPro" id="IPR050090">
    <property type="entry name" value="Tyrosine_recombinase_XerCD"/>
</dbReference>
<dbReference type="GO" id="GO:0015074">
    <property type="term" value="P:DNA integration"/>
    <property type="evidence" value="ECO:0007669"/>
    <property type="project" value="UniProtKB-KW"/>
</dbReference>
<dbReference type="GO" id="GO:0005737">
    <property type="term" value="C:cytoplasm"/>
    <property type="evidence" value="ECO:0007669"/>
    <property type="project" value="UniProtKB-SubCell"/>
</dbReference>
<dbReference type="KEGG" id="vbr:A6E01_20755"/>
<protein>
    <recommendedName>
        <fullName evidence="5">Tyr recombinase domain-containing protein</fullName>
    </recommendedName>
</protein>
<dbReference type="InterPro" id="IPR010998">
    <property type="entry name" value="Integrase_recombinase_N"/>
</dbReference>
<dbReference type="Gene3D" id="1.10.150.130">
    <property type="match status" value="1"/>
</dbReference>
<accession>A0AAN1CV57</accession>
<dbReference type="PANTHER" id="PTHR30349">
    <property type="entry name" value="PHAGE INTEGRASE-RELATED"/>
    <property type="match status" value="1"/>
</dbReference>
<comment type="subcellular location">
    <subcellularLocation>
        <location evidence="1">Cytoplasm</location>
    </subcellularLocation>
</comment>
<evidence type="ECO:0000256" key="3">
    <source>
        <dbReference type="ARBA" id="ARBA00023125"/>
    </source>
</evidence>
<keyword evidence="6" id="KW-0614">Plasmid</keyword>